<dbReference type="InterPro" id="IPR018215">
    <property type="entry name" value="ClpP_Ser_AS"/>
</dbReference>
<accession>A0A819X9J8</accession>
<evidence type="ECO:0000313" key="11">
    <source>
        <dbReference type="EMBL" id="CAF4173037.1"/>
    </source>
</evidence>
<dbReference type="AlphaFoldDB" id="A0A819X9J8"/>
<dbReference type="EMBL" id="CAJOBO010000133">
    <property type="protein sequence ID" value="CAF4138713.1"/>
    <property type="molecule type" value="Genomic_DNA"/>
</dbReference>
<organism evidence="10 12">
    <name type="scientific">Rotaria socialis</name>
    <dbReference type="NCBI Taxonomy" id="392032"/>
    <lineage>
        <taxon>Eukaryota</taxon>
        <taxon>Metazoa</taxon>
        <taxon>Spiralia</taxon>
        <taxon>Gnathifera</taxon>
        <taxon>Rotifera</taxon>
        <taxon>Eurotatoria</taxon>
        <taxon>Bdelloidea</taxon>
        <taxon>Philodinida</taxon>
        <taxon>Philodinidae</taxon>
        <taxon>Rotaria</taxon>
    </lineage>
</organism>
<evidence type="ECO:0000256" key="5">
    <source>
        <dbReference type="PROSITE-ProRule" id="PRU10085"/>
    </source>
</evidence>
<evidence type="ECO:0000256" key="2">
    <source>
        <dbReference type="ARBA" id="ARBA00022670"/>
    </source>
</evidence>
<keyword evidence="2 7" id="KW-0645">Protease</keyword>
<evidence type="ECO:0000256" key="8">
    <source>
        <dbReference type="RuleBase" id="RU003567"/>
    </source>
</evidence>
<dbReference type="NCBIfam" id="NF009205">
    <property type="entry name" value="PRK12553.1"/>
    <property type="match status" value="1"/>
</dbReference>
<sequence>MESSVNSSPLLSHAVKIRGKNVELRKKIILLQTDIQSIEKDILSLTNTYDDLVEQCQILREKQTDRKKDFLLEEYQKQFTDYVHDIENYINKKEWNIDSMEKTNVLSPKTSSSIEINNKIEELSVPTLHDDINQQLASVENWLMESAVTDVDKSCPMIADHQNINDGADDLYQDLIFPTLTDDLPTQTEEIHFDENNHQEQFIKTISPENSQQQQRPDKNQRRFALMRQLAEKFRKKTMYSTVAHRLQMLPMQSLTRRALIHISAKNFYPLIPMVIEQTGRGERAYDIYSRLLKERIICVMGPITDELSSVIIAQLLFLQSESSKKPVHMYINSPGGVVTAGLGIYDTMQYITPPIATWCVGQACSMASLLLTSGTRGLRHSLPNSRIMVHQPSGGVQGQASDIMIHAEEILKLKRLINNLYVKHTGQTSEEIEKLLDRDRFFDAESAKSLGLIDKVLEHPIQDLSNSDEKKS</sequence>
<evidence type="ECO:0000256" key="6">
    <source>
        <dbReference type="PROSITE-ProRule" id="PRU10086"/>
    </source>
</evidence>
<dbReference type="Gene3D" id="3.90.226.10">
    <property type="entry name" value="2-enoyl-CoA Hydratase, Chain A, domain 1"/>
    <property type="match status" value="1"/>
</dbReference>
<dbReference type="HAMAP" id="MF_00444">
    <property type="entry name" value="ClpP"/>
    <property type="match status" value="1"/>
</dbReference>
<evidence type="ECO:0000313" key="13">
    <source>
        <dbReference type="Proteomes" id="UP000663873"/>
    </source>
</evidence>
<dbReference type="PROSITE" id="PS00382">
    <property type="entry name" value="CLP_PROTEASE_HIS"/>
    <property type="match status" value="1"/>
</dbReference>
<dbReference type="EC" id="3.4.21.92" evidence="7"/>
<proteinExistence type="inferred from homology"/>
<dbReference type="PRINTS" id="PR00127">
    <property type="entry name" value="CLPPROTEASEP"/>
</dbReference>
<name>A0A819X9J8_9BILA</name>
<reference evidence="10" key="1">
    <citation type="submission" date="2021-02" db="EMBL/GenBank/DDBJ databases">
        <authorList>
            <person name="Nowell W R."/>
        </authorList>
    </citation>
    <scope>NUCLEOTIDE SEQUENCE</scope>
</reference>
<keyword evidence="3 7" id="KW-0378">Hydrolase</keyword>
<comment type="similarity">
    <text evidence="1 8">Belongs to the peptidase S14 family.</text>
</comment>
<keyword evidence="4 7" id="KW-0720">Serine protease</keyword>
<dbReference type="GO" id="GO:0004252">
    <property type="term" value="F:serine-type endopeptidase activity"/>
    <property type="evidence" value="ECO:0007669"/>
    <property type="project" value="UniProtKB-EC"/>
</dbReference>
<keyword evidence="13" id="KW-1185">Reference proteome</keyword>
<dbReference type="InterPro" id="IPR033135">
    <property type="entry name" value="ClpP_His_AS"/>
</dbReference>
<evidence type="ECO:0000256" key="7">
    <source>
        <dbReference type="RuleBase" id="RU000549"/>
    </source>
</evidence>
<dbReference type="NCBIfam" id="NF001368">
    <property type="entry name" value="PRK00277.1"/>
    <property type="match status" value="1"/>
</dbReference>
<dbReference type="GO" id="GO:0004176">
    <property type="term" value="F:ATP-dependent peptidase activity"/>
    <property type="evidence" value="ECO:0007669"/>
    <property type="project" value="InterPro"/>
</dbReference>
<comment type="caution">
    <text evidence="10">The sequence shown here is derived from an EMBL/GenBank/DDBJ whole genome shotgun (WGS) entry which is preliminary data.</text>
</comment>
<dbReference type="PANTHER" id="PTHR10381:SF11">
    <property type="entry name" value="ATP-DEPENDENT CLP PROTEASE PROTEOLYTIC SUBUNIT, MITOCHONDRIAL"/>
    <property type="match status" value="1"/>
</dbReference>
<evidence type="ECO:0000313" key="12">
    <source>
        <dbReference type="Proteomes" id="UP000663851"/>
    </source>
</evidence>
<dbReference type="Pfam" id="PF00574">
    <property type="entry name" value="CLP_protease"/>
    <property type="match status" value="1"/>
</dbReference>
<keyword evidence="9" id="KW-0175">Coiled coil</keyword>
<gene>
    <name evidence="10" type="ORF">HFQ381_LOCUS3624</name>
    <name evidence="11" type="ORF">UJA718_LOCUS4819</name>
</gene>
<dbReference type="InterPro" id="IPR029045">
    <property type="entry name" value="ClpP/crotonase-like_dom_sf"/>
</dbReference>
<evidence type="ECO:0000256" key="9">
    <source>
        <dbReference type="SAM" id="Coils"/>
    </source>
</evidence>
<dbReference type="InterPro" id="IPR001907">
    <property type="entry name" value="ClpP"/>
</dbReference>
<dbReference type="Proteomes" id="UP000663851">
    <property type="component" value="Unassembled WGS sequence"/>
</dbReference>
<dbReference type="Proteomes" id="UP000663873">
    <property type="component" value="Unassembled WGS sequence"/>
</dbReference>
<evidence type="ECO:0000256" key="3">
    <source>
        <dbReference type="ARBA" id="ARBA00022801"/>
    </source>
</evidence>
<evidence type="ECO:0000256" key="4">
    <source>
        <dbReference type="ARBA" id="ARBA00022825"/>
    </source>
</evidence>
<dbReference type="CDD" id="cd07017">
    <property type="entry name" value="S14_ClpP_2"/>
    <property type="match status" value="1"/>
</dbReference>
<dbReference type="PROSITE" id="PS00381">
    <property type="entry name" value="CLP_PROTEASE_SER"/>
    <property type="match status" value="1"/>
</dbReference>
<feature type="active site" evidence="6">
    <location>
        <position position="391"/>
    </location>
</feature>
<dbReference type="GO" id="GO:0006515">
    <property type="term" value="P:protein quality control for misfolded or incompletely synthesized proteins"/>
    <property type="evidence" value="ECO:0007669"/>
    <property type="project" value="TreeGrafter"/>
</dbReference>
<dbReference type="GO" id="GO:0051117">
    <property type="term" value="F:ATPase binding"/>
    <property type="evidence" value="ECO:0007669"/>
    <property type="project" value="TreeGrafter"/>
</dbReference>
<feature type="active site" evidence="5">
    <location>
        <position position="366"/>
    </location>
</feature>
<dbReference type="FunFam" id="3.90.226.10:FF:000001">
    <property type="entry name" value="ATP-dependent Clp protease proteolytic subunit"/>
    <property type="match status" value="1"/>
</dbReference>
<evidence type="ECO:0000256" key="1">
    <source>
        <dbReference type="ARBA" id="ARBA00007039"/>
    </source>
</evidence>
<evidence type="ECO:0000313" key="10">
    <source>
        <dbReference type="EMBL" id="CAF4138713.1"/>
    </source>
</evidence>
<dbReference type="PANTHER" id="PTHR10381">
    <property type="entry name" value="ATP-DEPENDENT CLP PROTEASE PROTEOLYTIC SUBUNIT"/>
    <property type="match status" value="1"/>
</dbReference>
<feature type="coiled-coil region" evidence="9">
    <location>
        <begin position="21"/>
        <end position="92"/>
    </location>
</feature>
<dbReference type="InterPro" id="IPR023562">
    <property type="entry name" value="ClpP/TepA"/>
</dbReference>
<dbReference type="GO" id="GO:0009368">
    <property type="term" value="C:endopeptidase Clp complex"/>
    <property type="evidence" value="ECO:0007669"/>
    <property type="project" value="TreeGrafter"/>
</dbReference>
<dbReference type="SUPFAM" id="SSF52096">
    <property type="entry name" value="ClpP/crotonase"/>
    <property type="match status" value="1"/>
</dbReference>
<dbReference type="EMBL" id="CAJOBP010000400">
    <property type="protein sequence ID" value="CAF4173037.1"/>
    <property type="molecule type" value="Genomic_DNA"/>
</dbReference>
<protein>
    <recommendedName>
        <fullName evidence="8">ATP-dependent Clp protease proteolytic subunit</fullName>
        <ecNumber evidence="7">3.4.21.92</ecNumber>
    </recommendedName>
</protein>